<protein>
    <submittedName>
        <fullName evidence="3">Uncharacterized protein</fullName>
    </submittedName>
</protein>
<comment type="caution">
    <text evidence="3">The sequence shown here is derived from an EMBL/GenBank/DDBJ whole genome shotgun (WGS) entry which is preliminary data.</text>
</comment>
<proteinExistence type="predicted"/>
<evidence type="ECO:0000256" key="1">
    <source>
        <dbReference type="SAM" id="MobiDB-lite"/>
    </source>
</evidence>
<organism evidence="3 4">
    <name type="scientific">Rhizodiscina lignyota</name>
    <dbReference type="NCBI Taxonomy" id="1504668"/>
    <lineage>
        <taxon>Eukaryota</taxon>
        <taxon>Fungi</taxon>
        <taxon>Dikarya</taxon>
        <taxon>Ascomycota</taxon>
        <taxon>Pezizomycotina</taxon>
        <taxon>Dothideomycetes</taxon>
        <taxon>Pleosporomycetidae</taxon>
        <taxon>Aulographales</taxon>
        <taxon>Rhizodiscinaceae</taxon>
        <taxon>Rhizodiscina</taxon>
    </lineage>
</organism>
<keyword evidence="2" id="KW-0812">Transmembrane</keyword>
<keyword evidence="4" id="KW-1185">Reference proteome</keyword>
<evidence type="ECO:0000256" key="2">
    <source>
        <dbReference type="SAM" id="Phobius"/>
    </source>
</evidence>
<dbReference type="EMBL" id="ML978124">
    <property type="protein sequence ID" value="KAF2100343.1"/>
    <property type="molecule type" value="Genomic_DNA"/>
</dbReference>
<keyword evidence="2" id="KW-0472">Membrane</keyword>
<evidence type="ECO:0000313" key="3">
    <source>
        <dbReference type="EMBL" id="KAF2100343.1"/>
    </source>
</evidence>
<dbReference type="AlphaFoldDB" id="A0A9P4IJC0"/>
<feature type="transmembrane region" description="Helical" evidence="2">
    <location>
        <begin position="97"/>
        <end position="120"/>
    </location>
</feature>
<sequence length="129" mass="14188">MAKLSTSQTSASTPPTSRFPQDTPSNSQAPLLCIPPIRVDHPQEITIDIPDFQSSKAGVDFDTEAQTLTLDQNEEDDETTSTMDSELSELFSVLRDLSMVFLAVLMCLGLALLMVLRYWMGRDGVFLGS</sequence>
<accession>A0A9P4IJC0</accession>
<dbReference type="Proteomes" id="UP000799772">
    <property type="component" value="Unassembled WGS sequence"/>
</dbReference>
<feature type="compositionally biased region" description="Low complexity" evidence="1">
    <location>
        <begin position="1"/>
        <end position="16"/>
    </location>
</feature>
<feature type="compositionally biased region" description="Polar residues" evidence="1">
    <location>
        <begin position="18"/>
        <end position="29"/>
    </location>
</feature>
<name>A0A9P4IJC0_9PEZI</name>
<keyword evidence="2" id="KW-1133">Transmembrane helix</keyword>
<feature type="region of interest" description="Disordered" evidence="1">
    <location>
        <begin position="1"/>
        <end position="30"/>
    </location>
</feature>
<reference evidence="3" key="1">
    <citation type="journal article" date="2020" name="Stud. Mycol.">
        <title>101 Dothideomycetes genomes: a test case for predicting lifestyles and emergence of pathogens.</title>
        <authorList>
            <person name="Haridas S."/>
            <person name="Albert R."/>
            <person name="Binder M."/>
            <person name="Bloem J."/>
            <person name="Labutti K."/>
            <person name="Salamov A."/>
            <person name="Andreopoulos B."/>
            <person name="Baker S."/>
            <person name="Barry K."/>
            <person name="Bills G."/>
            <person name="Bluhm B."/>
            <person name="Cannon C."/>
            <person name="Castanera R."/>
            <person name="Culley D."/>
            <person name="Daum C."/>
            <person name="Ezra D."/>
            <person name="Gonzalez J."/>
            <person name="Henrissat B."/>
            <person name="Kuo A."/>
            <person name="Liang C."/>
            <person name="Lipzen A."/>
            <person name="Lutzoni F."/>
            <person name="Magnuson J."/>
            <person name="Mondo S."/>
            <person name="Nolan M."/>
            <person name="Ohm R."/>
            <person name="Pangilinan J."/>
            <person name="Park H.-J."/>
            <person name="Ramirez L."/>
            <person name="Alfaro M."/>
            <person name="Sun H."/>
            <person name="Tritt A."/>
            <person name="Yoshinaga Y."/>
            <person name="Zwiers L.-H."/>
            <person name="Turgeon B."/>
            <person name="Goodwin S."/>
            <person name="Spatafora J."/>
            <person name="Crous P."/>
            <person name="Grigoriev I."/>
        </authorList>
    </citation>
    <scope>NUCLEOTIDE SEQUENCE</scope>
    <source>
        <strain evidence="3">CBS 133067</strain>
    </source>
</reference>
<evidence type="ECO:0000313" key="4">
    <source>
        <dbReference type="Proteomes" id="UP000799772"/>
    </source>
</evidence>
<gene>
    <name evidence="3" type="ORF">NA57DRAFT_73953</name>
</gene>